<comment type="caution">
    <text evidence="1">The sequence shown here is derived from an EMBL/GenBank/DDBJ whole genome shotgun (WGS) entry which is preliminary data.</text>
</comment>
<reference evidence="1 2" key="1">
    <citation type="journal article" date="2023" name="Plants (Basel)">
        <title>Bridging the Gap: Combining Genomics and Transcriptomics Approaches to Understand Stylosanthes scabra, an Orphan Legume from the Brazilian Caatinga.</title>
        <authorList>
            <person name="Ferreira-Neto J.R.C."/>
            <person name="da Silva M.D."/>
            <person name="Binneck E."/>
            <person name="de Melo N.F."/>
            <person name="da Silva R.H."/>
            <person name="de Melo A.L.T.M."/>
            <person name="Pandolfi V."/>
            <person name="Bustamante F.O."/>
            <person name="Brasileiro-Vidal A.C."/>
            <person name="Benko-Iseppon A.M."/>
        </authorList>
    </citation>
    <scope>NUCLEOTIDE SEQUENCE [LARGE SCALE GENOMIC DNA]</scope>
    <source>
        <tissue evidence="1">Leaves</tissue>
    </source>
</reference>
<dbReference type="EMBL" id="JASCZI010030588">
    <property type="protein sequence ID" value="MED6123760.1"/>
    <property type="molecule type" value="Genomic_DNA"/>
</dbReference>
<evidence type="ECO:0000313" key="2">
    <source>
        <dbReference type="Proteomes" id="UP001341840"/>
    </source>
</evidence>
<keyword evidence="2" id="KW-1185">Reference proteome</keyword>
<protein>
    <submittedName>
        <fullName evidence="1">Uncharacterized protein</fullName>
    </submittedName>
</protein>
<evidence type="ECO:0000313" key="1">
    <source>
        <dbReference type="EMBL" id="MED6123760.1"/>
    </source>
</evidence>
<dbReference type="Proteomes" id="UP001341840">
    <property type="component" value="Unassembled WGS sequence"/>
</dbReference>
<organism evidence="1 2">
    <name type="scientific">Stylosanthes scabra</name>
    <dbReference type="NCBI Taxonomy" id="79078"/>
    <lineage>
        <taxon>Eukaryota</taxon>
        <taxon>Viridiplantae</taxon>
        <taxon>Streptophyta</taxon>
        <taxon>Embryophyta</taxon>
        <taxon>Tracheophyta</taxon>
        <taxon>Spermatophyta</taxon>
        <taxon>Magnoliopsida</taxon>
        <taxon>eudicotyledons</taxon>
        <taxon>Gunneridae</taxon>
        <taxon>Pentapetalae</taxon>
        <taxon>rosids</taxon>
        <taxon>fabids</taxon>
        <taxon>Fabales</taxon>
        <taxon>Fabaceae</taxon>
        <taxon>Papilionoideae</taxon>
        <taxon>50 kb inversion clade</taxon>
        <taxon>dalbergioids sensu lato</taxon>
        <taxon>Dalbergieae</taxon>
        <taxon>Pterocarpus clade</taxon>
        <taxon>Stylosanthes</taxon>
    </lineage>
</organism>
<gene>
    <name evidence="1" type="ORF">PIB30_052414</name>
</gene>
<accession>A0ABU6RIK9</accession>
<proteinExistence type="predicted"/>
<sequence>MDFTALEETAEGNMDNLFFSCIWCFRKSTNNMIFGNVSAEVNETFREVVRTALSGSRNRGLSLAEKISRLVAGGEVNPYPNVLGIYNSRGPRYQQNSSKSRVTRKNSPVVHFALSLSHLRSPHCWKGRSVNSIEINSVPPIRCP</sequence>
<name>A0ABU6RIK9_9FABA</name>